<dbReference type="InterPro" id="IPR005303">
    <property type="entry name" value="MOCOS_middle"/>
</dbReference>
<name>A0AAF3FL24_9BILA</name>
<keyword evidence="3" id="KW-1185">Reference proteome</keyword>
<accession>A0AAF3FL24</accession>
<dbReference type="WBParaSite" id="MBELARI_LOCUS7686">
    <property type="protein sequence ID" value="MBELARI_LOCUS7686"/>
    <property type="gene ID" value="MBELARI_LOCUS7686"/>
</dbReference>
<dbReference type="PROSITE" id="PS51340">
    <property type="entry name" value="MOSC"/>
    <property type="match status" value="1"/>
</dbReference>
<evidence type="ECO:0000259" key="2">
    <source>
        <dbReference type="PROSITE" id="PS51340"/>
    </source>
</evidence>
<evidence type="ECO:0000313" key="3">
    <source>
        <dbReference type="Proteomes" id="UP000887575"/>
    </source>
</evidence>
<dbReference type="InterPro" id="IPR005302">
    <property type="entry name" value="MoCF_Sase_C"/>
</dbReference>
<dbReference type="SUPFAM" id="SSF53383">
    <property type="entry name" value="PLP-dependent transferases"/>
    <property type="match status" value="1"/>
</dbReference>
<dbReference type="AlphaFoldDB" id="A0AAF3FL24"/>
<keyword evidence="1" id="KW-0501">Molybdenum cofactor biosynthesis</keyword>
<dbReference type="Pfam" id="PF03476">
    <property type="entry name" value="MOSC_N"/>
    <property type="match status" value="1"/>
</dbReference>
<reference evidence="4" key="1">
    <citation type="submission" date="2024-02" db="UniProtKB">
        <authorList>
            <consortium name="WormBaseParasite"/>
        </authorList>
    </citation>
    <scope>IDENTIFICATION</scope>
</reference>
<protein>
    <recommendedName>
        <fullName evidence="2">MOSC domain-containing protein</fullName>
    </recommendedName>
</protein>
<evidence type="ECO:0000313" key="4">
    <source>
        <dbReference type="WBParaSite" id="MBELARI_LOCUS7686"/>
    </source>
</evidence>
<dbReference type="Proteomes" id="UP000887575">
    <property type="component" value="Unassembled WGS sequence"/>
</dbReference>
<dbReference type="PANTHER" id="PTHR14237">
    <property type="entry name" value="MOLYBDOPTERIN COFACTOR SULFURASE MOSC"/>
    <property type="match status" value="1"/>
</dbReference>
<proteinExistence type="predicted"/>
<dbReference type="SUPFAM" id="SSF141673">
    <property type="entry name" value="MOSC N-terminal domain-like"/>
    <property type="match status" value="1"/>
</dbReference>
<dbReference type="PANTHER" id="PTHR14237:SF80">
    <property type="entry name" value="MOLYBDENUM COFACTOR SULFURASE"/>
    <property type="match status" value="1"/>
</dbReference>
<organism evidence="3 4">
    <name type="scientific">Mesorhabditis belari</name>
    <dbReference type="NCBI Taxonomy" id="2138241"/>
    <lineage>
        <taxon>Eukaryota</taxon>
        <taxon>Metazoa</taxon>
        <taxon>Ecdysozoa</taxon>
        <taxon>Nematoda</taxon>
        <taxon>Chromadorea</taxon>
        <taxon>Rhabditida</taxon>
        <taxon>Rhabditina</taxon>
        <taxon>Rhabditomorpha</taxon>
        <taxon>Rhabditoidea</taxon>
        <taxon>Rhabditidae</taxon>
        <taxon>Mesorhabditinae</taxon>
        <taxon>Mesorhabditis</taxon>
    </lineage>
</organism>
<evidence type="ECO:0000256" key="1">
    <source>
        <dbReference type="ARBA" id="ARBA00023150"/>
    </source>
</evidence>
<feature type="domain" description="MOSC" evidence="2">
    <location>
        <begin position="519"/>
        <end position="668"/>
    </location>
</feature>
<dbReference type="InterPro" id="IPR015421">
    <property type="entry name" value="PyrdxlP-dep_Trfase_major"/>
</dbReference>
<dbReference type="GO" id="GO:0030170">
    <property type="term" value="F:pyridoxal phosphate binding"/>
    <property type="evidence" value="ECO:0007669"/>
    <property type="project" value="InterPro"/>
</dbReference>
<dbReference type="GO" id="GO:0006777">
    <property type="term" value="P:Mo-molybdopterin cofactor biosynthetic process"/>
    <property type="evidence" value="ECO:0007669"/>
    <property type="project" value="UniProtKB-KW"/>
</dbReference>
<dbReference type="InterPro" id="IPR011037">
    <property type="entry name" value="Pyrv_Knase-like_insert_dom_sf"/>
</dbReference>
<dbReference type="InterPro" id="IPR000192">
    <property type="entry name" value="Aminotrans_V_dom"/>
</dbReference>
<dbReference type="Pfam" id="PF03473">
    <property type="entry name" value="MOSC"/>
    <property type="match status" value="1"/>
</dbReference>
<dbReference type="GO" id="GO:0030151">
    <property type="term" value="F:molybdenum ion binding"/>
    <property type="evidence" value="ECO:0007669"/>
    <property type="project" value="InterPro"/>
</dbReference>
<dbReference type="Pfam" id="PF00266">
    <property type="entry name" value="Aminotran_5"/>
    <property type="match status" value="1"/>
</dbReference>
<dbReference type="InterPro" id="IPR015424">
    <property type="entry name" value="PyrdxlP-dep_Trfase"/>
</dbReference>
<dbReference type="GO" id="GO:0003824">
    <property type="term" value="F:catalytic activity"/>
    <property type="evidence" value="ECO:0007669"/>
    <property type="project" value="InterPro"/>
</dbReference>
<dbReference type="Gene3D" id="3.40.640.10">
    <property type="entry name" value="Type I PLP-dependent aspartate aminotransferase-like (Major domain)"/>
    <property type="match status" value="1"/>
</dbReference>
<dbReference type="SUPFAM" id="SSF50800">
    <property type="entry name" value="PK beta-barrel domain-like"/>
    <property type="match status" value="1"/>
</dbReference>
<sequence length="668" mass="75201">MAYLDYAGAGVPSPKLLENVAEQLRTMTLANPHSRHTTALSTRQIVEETRLRILEYFNTEDYDVIFTSNATHSLQIIANNFDFGVIQEKCEIISDTLPEKGPVFCYLSDSHNSVMGLREIVRNKVKNVACLKYDSVDWSNLPPISNGLFIYTAMSNFSGRKYPLENVKKLQDKGFSVCLDAAAYLSTSPLDLSKIQPHFVIMSFYKIFGYPTGLGSMADPFSFTSHQRDEISERFEDGTINYYSIAALREAFIEFNASEKILKEAYKMLKSKHHWNGKPLVIVYGHDTKHYGPLITFNLLRDDGTFIGYNEVEKMCGLFGVLVRTGCFCNIGACMEHLGITAEDLHLNFLSGKKCGDEMDVHNGKPLGAVRISFGRFSLIEDVNLFEQVLDCCFLGNLPTPQDEHRTHSLADFRPHISHLFYYPVKSGHGVCTKRADLSPSGFIHDRRFLVQSLGVTLTLKKNPSMARLYTKNSGQTLELFTAEKSISLSMESTSSSQKTIVYRVGTYDCGDEVSRWLSQVLEMPNCRLLRAEDDSQRSLSNESPFLLINEASAQILADQISLSREEIIRRFRPNIVISGLPAFLEDSLQKILLGNHKFEVTGKCTRCEMICADPETGEKDPALIVALRNYRNRQRMTFGIYLRQVGCEIGDSLAEGDLVKCFADESI</sequence>